<sequence>MKALTIAAASLQLGVAQVAVAGGMESMSNIPYYVPSARGGARLGHAQLVDGMVADGLWDPHHDIHMGECAELCAEEHGITRAEQDAHALESAARARRAQAGGVTAWEVVPVEVKTRRGTAVVSQDEALAKMDPEKLVRLRPSFRPEGPDAAPGTITAGNASPLTDGAAALVLASGAAVARLGLRPLAQLLGSADAAREPREYTTAPSASLPKALARAGVAAADVDAWEINEAFSVVDLVNRRLLGLDPERVNALGGAVALGHPIGCSGARVVVTLINALRSRGGTLGAAGICNGGGGSTAVVLRLMPQAE</sequence>
<dbReference type="GO" id="GO:0046872">
    <property type="term" value="F:metal ion binding"/>
    <property type="evidence" value="ECO:0007669"/>
    <property type="project" value="UniProtKB-KW"/>
</dbReference>
<reference evidence="10" key="1">
    <citation type="submission" date="2015-08" db="EMBL/GenBank/DDBJ databases">
        <authorList>
            <person name="Babu N.S."/>
            <person name="Beckwith C.J."/>
            <person name="Beseler K.G."/>
            <person name="Brison A."/>
            <person name="Carone J.V."/>
            <person name="Caskin T.P."/>
            <person name="Diamond M."/>
            <person name="Durham M.E."/>
            <person name="Foxe J.M."/>
            <person name="Go M."/>
            <person name="Henderson B.A."/>
            <person name="Jones I.B."/>
            <person name="McGettigan J.A."/>
            <person name="Micheletti S.J."/>
            <person name="Nasrallah M.E."/>
            <person name="Ortiz D."/>
            <person name="Piller C.R."/>
            <person name="Privatt S.R."/>
            <person name="Schneider S.L."/>
            <person name="Sharp S."/>
            <person name="Smith T.C."/>
            <person name="Stanton J.D."/>
            <person name="Ullery H.E."/>
            <person name="Wilson R.J."/>
            <person name="Serrano M.G."/>
            <person name="Buck G."/>
            <person name="Lee V."/>
            <person name="Wang Y."/>
            <person name="Carvalho R."/>
            <person name="Voegtly L."/>
            <person name="Shi R."/>
            <person name="Duckworth R."/>
            <person name="Johnson A."/>
            <person name="Loviza R."/>
            <person name="Walstead R."/>
            <person name="Shah Z."/>
            <person name="Kiflezghi M."/>
            <person name="Wade K."/>
            <person name="Ball S.L."/>
            <person name="Bradley K.W."/>
            <person name="Asai D.J."/>
            <person name="Bowman C.A."/>
            <person name="Russell D.A."/>
            <person name="Pope W.H."/>
            <person name="Jacobs-Sera D."/>
            <person name="Hendrix R.W."/>
            <person name="Hatfull G.F."/>
        </authorList>
    </citation>
    <scope>NUCLEOTIDE SEQUENCE</scope>
</reference>
<keyword evidence="4" id="KW-0630">Potassium</keyword>
<evidence type="ECO:0000256" key="7">
    <source>
        <dbReference type="SAM" id="SignalP"/>
    </source>
</evidence>
<dbReference type="PANTHER" id="PTHR18919:SF156">
    <property type="entry name" value="ACETYL-COA ACETYLTRANSFERASE, MITOCHONDRIAL"/>
    <property type="match status" value="1"/>
</dbReference>
<keyword evidence="5 6" id="KW-0012">Acyltransferase</keyword>
<dbReference type="InterPro" id="IPR002155">
    <property type="entry name" value="Thiolase"/>
</dbReference>
<keyword evidence="2 6" id="KW-0808">Transferase</keyword>
<evidence type="ECO:0000259" key="9">
    <source>
        <dbReference type="Pfam" id="PF02803"/>
    </source>
</evidence>
<dbReference type="InterPro" id="IPR016039">
    <property type="entry name" value="Thiolase-like"/>
</dbReference>
<dbReference type="Pfam" id="PF00108">
    <property type="entry name" value="Thiolase_N"/>
    <property type="match status" value="1"/>
</dbReference>
<dbReference type="GO" id="GO:0003985">
    <property type="term" value="F:acetyl-CoA C-acetyltransferase activity"/>
    <property type="evidence" value="ECO:0007669"/>
    <property type="project" value="TreeGrafter"/>
</dbReference>
<name>A0A1D1ZNH3_AUXPR</name>
<dbReference type="EMBL" id="GDKF01010213">
    <property type="protein sequence ID" value="JAT68409.1"/>
    <property type="molecule type" value="Transcribed_RNA"/>
</dbReference>
<evidence type="ECO:0000256" key="1">
    <source>
        <dbReference type="ARBA" id="ARBA00010982"/>
    </source>
</evidence>
<dbReference type="AlphaFoldDB" id="A0A1D1ZNH3"/>
<evidence type="ECO:0000259" key="8">
    <source>
        <dbReference type="Pfam" id="PF00108"/>
    </source>
</evidence>
<feature type="domain" description="Thiolase C-terminal" evidence="9">
    <location>
        <begin position="184"/>
        <end position="304"/>
    </location>
</feature>
<gene>
    <name evidence="10" type="ORF">g.40984</name>
</gene>
<protein>
    <recommendedName>
        <fullName evidence="11">Acetyl-CoA acetyltransferase, cytosolic 2</fullName>
    </recommendedName>
</protein>
<dbReference type="SUPFAM" id="SSF53901">
    <property type="entry name" value="Thiolase-like"/>
    <property type="match status" value="2"/>
</dbReference>
<keyword evidence="7" id="KW-0732">Signal</keyword>
<evidence type="ECO:0000256" key="4">
    <source>
        <dbReference type="ARBA" id="ARBA00022958"/>
    </source>
</evidence>
<evidence type="ECO:0000256" key="5">
    <source>
        <dbReference type="ARBA" id="ARBA00023315"/>
    </source>
</evidence>
<keyword evidence="3" id="KW-0479">Metal-binding</keyword>
<evidence type="ECO:0000256" key="6">
    <source>
        <dbReference type="RuleBase" id="RU003557"/>
    </source>
</evidence>
<comment type="similarity">
    <text evidence="1 6">Belongs to the thiolase-like superfamily. Thiolase family.</text>
</comment>
<dbReference type="GO" id="GO:0006635">
    <property type="term" value="P:fatty acid beta-oxidation"/>
    <property type="evidence" value="ECO:0007669"/>
    <property type="project" value="TreeGrafter"/>
</dbReference>
<dbReference type="InterPro" id="IPR020617">
    <property type="entry name" value="Thiolase_C"/>
</dbReference>
<feature type="chain" id="PRO_5008901135" description="Acetyl-CoA acetyltransferase, cytosolic 2" evidence="7">
    <location>
        <begin position="17"/>
        <end position="310"/>
    </location>
</feature>
<evidence type="ECO:0000313" key="10">
    <source>
        <dbReference type="EMBL" id="JAT68409.1"/>
    </source>
</evidence>
<dbReference type="Gene3D" id="3.40.47.10">
    <property type="match status" value="1"/>
</dbReference>
<evidence type="ECO:0008006" key="11">
    <source>
        <dbReference type="Google" id="ProtNLM"/>
    </source>
</evidence>
<evidence type="ECO:0000256" key="2">
    <source>
        <dbReference type="ARBA" id="ARBA00022679"/>
    </source>
</evidence>
<dbReference type="InterPro" id="IPR020616">
    <property type="entry name" value="Thiolase_N"/>
</dbReference>
<dbReference type="GO" id="GO:0005739">
    <property type="term" value="C:mitochondrion"/>
    <property type="evidence" value="ECO:0007669"/>
    <property type="project" value="TreeGrafter"/>
</dbReference>
<dbReference type="PROSITE" id="PS00737">
    <property type="entry name" value="THIOLASE_2"/>
    <property type="match status" value="1"/>
</dbReference>
<dbReference type="Pfam" id="PF02803">
    <property type="entry name" value="Thiolase_C"/>
    <property type="match status" value="1"/>
</dbReference>
<feature type="signal peptide" evidence="7">
    <location>
        <begin position="1"/>
        <end position="16"/>
    </location>
</feature>
<organism evidence="10">
    <name type="scientific">Auxenochlorella protothecoides</name>
    <name type="common">Green microalga</name>
    <name type="synonym">Chlorella protothecoides</name>
    <dbReference type="NCBI Taxonomy" id="3075"/>
    <lineage>
        <taxon>Eukaryota</taxon>
        <taxon>Viridiplantae</taxon>
        <taxon>Chlorophyta</taxon>
        <taxon>core chlorophytes</taxon>
        <taxon>Trebouxiophyceae</taxon>
        <taxon>Chlorellales</taxon>
        <taxon>Chlorellaceae</taxon>
        <taxon>Auxenochlorella</taxon>
    </lineage>
</organism>
<dbReference type="NCBIfam" id="TIGR01930">
    <property type="entry name" value="AcCoA-C-Actrans"/>
    <property type="match status" value="1"/>
</dbReference>
<dbReference type="InterPro" id="IPR020613">
    <property type="entry name" value="Thiolase_CS"/>
</dbReference>
<dbReference type="PANTHER" id="PTHR18919">
    <property type="entry name" value="ACETYL-COA C-ACYLTRANSFERASE"/>
    <property type="match status" value="1"/>
</dbReference>
<dbReference type="CDD" id="cd00751">
    <property type="entry name" value="thiolase"/>
    <property type="match status" value="1"/>
</dbReference>
<feature type="domain" description="Thiolase N-terminal" evidence="8">
    <location>
        <begin position="1"/>
        <end position="174"/>
    </location>
</feature>
<proteinExistence type="inferred from homology"/>
<evidence type="ECO:0000256" key="3">
    <source>
        <dbReference type="ARBA" id="ARBA00022723"/>
    </source>
</evidence>
<accession>A0A1D1ZNH3</accession>